<dbReference type="InParanoid" id="A0A317ZGV2"/>
<dbReference type="InterPro" id="IPR010997">
    <property type="entry name" value="HRDC-like_sf"/>
</dbReference>
<evidence type="ECO:0000313" key="4">
    <source>
        <dbReference type="Proteomes" id="UP000247099"/>
    </source>
</evidence>
<dbReference type="SMART" id="SM00474">
    <property type="entry name" value="35EXOc"/>
    <property type="match status" value="1"/>
</dbReference>
<evidence type="ECO:0000259" key="2">
    <source>
        <dbReference type="PROSITE" id="PS50967"/>
    </source>
</evidence>
<keyword evidence="4" id="KW-1185">Reference proteome</keyword>
<dbReference type="InterPro" id="IPR044876">
    <property type="entry name" value="HRDC_dom_sf"/>
</dbReference>
<dbReference type="PANTHER" id="PTHR47649:SF1">
    <property type="entry name" value="RIBONUCLEASE D"/>
    <property type="match status" value="1"/>
</dbReference>
<dbReference type="InterPro" id="IPR002121">
    <property type="entry name" value="HRDC_dom"/>
</dbReference>
<reference evidence="3 4" key="1">
    <citation type="submission" date="2018-05" db="EMBL/GenBank/DDBJ databases">
        <title>Coraliomargarita sinensis sp. nov., isolated from a marine solar saltern.</title>
        <authorList>
            <person name="Zhou L.Y."/>
        </authorList>
    </citation>
    <scope>NUCLEOTIDE SEQUENCE [LARGE SCALE GENOMIC DNA]</scope>
    <source>
        <strain evidence="3 4">WN38</strain>
    </source>
</reference>
<feature type="domain" description="HRDC" evidence="2">
    <location>
        <begin position="208"/>
        <end position="288"/>
    </location>
</feature>
<accession>A0A317ZGV2</accession>
<dbReference type="SUPFAM" id="SSF53098">
    <property type="entry name" value="Ribonuclease H-like"/>
    <property type="match status" value="1"/>
</dbReference>
<comment type="caution">
    <text evidence="3">The sequence shown here is derived from an EMBL/GenBank/DDBJ whole genome shotgun (WGS) entry which is preliminary data.</text>
</comment>
<dbReference type="GO" id="GO:0006139">
    <property type="term" value="P:nucleobase-containing compound metabolic process"/>
    <property type="evidence" value="ECO:0007669"/>
    <property type="project" value="InterPro"/>
</dbReference>
<gene>
    <name evidence="3" type="ORF">DDZ13_13215</name>
</gene>
<protein>
    <recommendedName>
        <fullName evidence="2">HRDC domain-containing protein</fullName>
    </recommendedName>
</protein>
<dbReference type="OrthoDB" id="144122at2"/>
<feature type="compositionally biased region" description="Basic and acidic residues" evidence="1">
    <location>
        <begin position="188"/>
        <end position="200"/>
    </location>
</feature>
<dbReference type="CDD" id="cd06142">
    <property type="entry name" value="RNaseD_exo"/>
    <property type="match status" value="1"/>
</dbReference>
<dbReference type="Pfam" id="PF01612">
    <property type="entry name" value="DNA_pol_A_exo1"/>
    <property type="match status" value="1"/>
</dbReference>
<dbReference type="EMBL" id="QHJQ01000011">
    <property type="protein sequence ID" value="PXA03178.1"/>
    <property type="molecule type" value="Genomic_DNA"/>
</dbReference>
<dbReference type="InterPro" id="IPR002562">
    <property type="entry name" value="3'-5'_exonuclease_dom"/>
</dbReference>
<sequence>MITTTDALADVVRRAREAGAVGVDTEFIWERTYYPTLGVVQIGYPDGEAVLIDAPEIEDWSPLAELMSDPDTVKILHDAQQDLNILYRACGGLPKNIFDSQRTAGFVGLSSTISLSEALKTLLRVRLAKTETRSDWTARPLTEAQEKYAKEDVAHSVELMLKIMKKAEELGRADWIKDEMRMYEEESLYEERDPDAEMPRVRGSGSLTKQQREMLRALGSWRELKARRRNLPRGFVLSDDGIISLIKRPPSKPDDIRQMKGLSERNANRNRGAIWEAIERGRNGEMPDLPNNKHKGPQPDDGYEARVDLALAFIKGTCLAAQIDPALIGNRAEITTFILEIESACPTRHRLFSGWRGEFCGKALQDLLNGQGSVAVDPKTQLPKFLG</sequence>
<dbReference type="Pfam" id="PF00570">
    <property type="entry name" value="HRDC"/>
    <property type="match status" value="1"/>
</dbReference>
<name>A0A317ZGV2_9BACT</name>
<evidence type="ECO:0000313" key="3">
    <source>
        <dbReference type="EMBL" id="PXA03178.1"/>
    </source>
</evidence>
<dbReference type="InterPro" id="IPR036397">
    <property type="entry name" value="RNaseH_sf"/>
</dbReference>
<dbReference type="GO" id="GO:0000166">
    <property type="term" value="F:nucleotide binding"/>
    <property type="evidence" value="ECO:0007669"/>
    <property type="project" value="InterPro"/>
</dbReference>
<dbReference type="FunCoup" id="A0A317ZGV2">
    <property type="interactions" value="14"/>
</dbReference>
<evidence type="ECO:0000256" key="1">
    <source>
        <dbReference type="SAM" id="MobiDB-lite"/>
    </source>
</evidence>
<dbReference type="PANTHER" id="PTHR47649">
    <property type="entry name" value="RIBONUCLEASE D"/>
    <property type="match status" value="1"/>
</dbReference>
<dbReference type="GO" id="GO:0003676">
    <property type="term" value="F:nucleic acid binding"/>
    <property type="evidence" value="ECO:0007669"/>
    <property type="project" value="InterPro"/>
</dbReference>
<proteinExistence type="predicted"/>
<dbReference type="Gene3D" id="1.10.150.80">
    <property type="entry name" value="HRDC domain"/>
    <property type="match status" value="1"/>
</dbReference>
<dbReference type="PROSITE" id="PS50967">
    <property type="entry name" value="HRDC"/>
    <property type="match status" value="1"/>
</dbReference>
<dbReference type="GO" id="GO:0008408">
    <property type="term" value="F:3'-5' exonuclease activity"/>
    <property type="evidence" value="ECO:0007669"/>
    <property type="project" value="InterPro"/>
</dbReference>
<dbReference type="InterPro" id="IPR051086">
    <property type="entry name" value="RNase_D-like"/>
</dbReference>
<dbReference type="Proteomes" id="UP000247099">
    <property type="component" value="Unassembled WGS sequence"/>
</dbReference>
<dbReference type="SMART" id="SM00341">
    <property type="entry name" value="HRDC"/>
    <property type="match status" value="1"/>
</dbReference>
<dbReference type="AlphaFoldDB" id="A0A317ZGV2"/>
<dbReference type="RefSeq" id="WP_110131934.1">
    <property type="nucleotide sequence ID" value="NZ_QHJQ01000011.1"/>
</dbReference>
<dbReference type="SUPFAM" id="SSF47819">
    <property type="entry name" value="HRDC-like"/>
    <property type="match status" value="2"/>
</dbReference>
<feature type="region of interest" description="Disordered" evidence="1">
    <location>
        <begin position="188"/>
        <end position="209"/>
    </location>
</feature>
<dbReference type="Gene3D" id="3.30.420.10">
    <property type="entry name" value="Ribonuclease H-like superfamily/Ribonuclease H"/>
    <property type="match status" value="1"/>
</dbReference>
<dbReference type="InterPro" id="IPR012337">
    <property type="entry name" value="RNaseH-like_sf"/>
</dbReference>
<organism evidence="3 4">
    <name type="scientific">Coraliomargarita sinensis</name>
    <dbReference type="NCBI Taxonomy" id="2174842"/>
    <lineage>
        <taxon>Bacteria</taxon>
        <taxon>Pseudomonadati</taxon>
        <taxon>Verrucomicrobiota</taxon>
        <taxon>Opitutia</taxon>
        <taxon>Puniceicoccales</taxon>
        <taxon>Coraliomargaritaceae</taxon>
        <taxon>Coraliomargarita</taxon>
    </lineage>
</organism>